<evidence type="ECO:0000259" key="6">
    <source>
        <dbReference type="Pfam" id="PF02826"/>
    </source>
</evidence>
<dbReference type="FunFam" id="3.40.50.720:FF:000203">
    <property type="entry name" value="D-3-phosphoglycerate dehydrogenase (SerA)"/>
    <property type="match status" value="1"/>
</dbReference>
<dbReference type="GO" id="GO:0016616">
    <property type="term" value="F:oxidoreductase activity, acting on the CH-OH group of donors, NAD or NADP as acceptor"/>
    <property type="evidence" value="ECO:0007669"/>
    <property type="project" value="InterPro"/>
</dbReference>
<feature type="domain" description="D-isomer specific 2-hydroxyacid dehydrogenase catalytic" evidence="5">
    <location>
        <begin position="18"/>
        <end position="316"/>
    </location>
</feature>
<comment type="caution">
    <text evidence="7">The sequence shown here is derived from an EMBL/GenBank/DDBJ whole genome shotgun (WGS) entry which is preliminary data.</text>
</comment>
<dbReference type="SUPFAM" id="SSF51735">
    <property type="entry name" value="NAD(P)-binding Rossmann-fold domains"/>
    <property type="match status" value="1"/>
</dbReference>
<dbReference type="Pfam" id="PF02826">
    <property type="entry name" value="2-Hacid_dh_C"/>
    <property type="match status" value="1"/>
</dbReference>
<organism evidence="7 8">
    <name type="scientific">Prauserella rugosa</name>
    <dbReference type="NCBI Taxonomy" id="43354"/>
    <lineage>
        <taxon>Bacteria</taxon>
        <taxon>Bacillati</taxon>
        <taxon>Actinomycetota</taxon>
        <taxon>Actinomycetes</taxon>
        <taxon>Pseudonocardiales</taxon>
        <taxon>Pseudonocardiaceae</taxon>
        <taxon>Prauserella</taxon>
    </lineage>
</organism>
<keyword evidence="8" id="KW-1185">Reference proteome</keyword>
<evidence type="ECO:0000313" key="8">
    <source>
        <dbReference type="Proteomes" id="UP000317303"/>
    </source>
</evidence>
<dbReference type="Gene3D" id="3.40.50.720">
    <property type="entry name" value="NAD(P)-binding Rossmann-like Domain"/>
    <property type="match status" value="2"/>
</dbReference>
<dbReference type="Proteomes" id="UP000317303">
    <property type="component" value="Unassembled WGS sequence"/>
</dbReference>
<dbReference type="InterPro" id="IPR036291">
    <property type="entry name" value="NAD(P)-bd_dom_sf"/>
</dbReference>
<dbReference type="RefSeq" id="WP_030531580.1">
    <property type="nucleotide sequence ID" value="NZ_JOIJ01000005.1"/>
</dbReference>
<evidence type="ECO:0000313" key="7">
    <source>
        <dbReference type="EMBL" id="TWH20835.1"/>
    </source>
</evidence>
<evidence type="ECO:0000256" key="3">
    <source>
        <dbReference type="ARBA" id="ARBA00023027"/>
    </source>
</evidence>
<dbReference type="Pfam" id="PF00389">
    <property type="entry name" value="2-Hacid_dh"/>
    <property type="match status" value="1"/>
</dbReference>
<reference evidence="7 8" key="1">
    <citation type="submission" date="2019-07" db="EMBL/GenBank/DDBJ databases">
        <title>R&amp;d 2014.</title>
        <authorList>
            <person name="Klenk H.-P."/>
        </authorList>
    </citation>
    <scope>NUCLEOTIDE SEQUENCE [LARGE SCALE GENOMIC DNA]</scope>
    <source>
        <strain evidence="7 8">DSM 43194</strain>
    </source>
</reference>
<protein>
    <submittedName>
        <fullName evidence="7">D-3-phosphoglycerate dehydrogenase</fullName>
    </submittedName>
</protein>
<dbReference type="GO" id="GO:0051287">
    <property type="term" value="F:NAD binding"/>
    <property type="evidence" value="ECO:0007669"/>
    <property type="project" value="InterPro"/>
</dbReference>
<dbReference type="InterPro" id="IPR006140">
    <property type="entry name" value="D-isomer_DH_NAD-bd"/>
</dbReference>
<evidence type="ECO:0000259" key="5">
    <source>
        <dbReference type="Pfam" id="PF00389"/>
    </source>
</evidence>
<dbReference type="SUPFAM" id="SSF52283">
    <property type="entry name" value="Formate/glycerate dehydrogenase catalytic domain-like"/>
    <property type="match status" value="1"/>
</dbReference>
<dbReference type="InterPro" id="IPR029753">
    <property type="entry name" value="D-isomer_DH_CS"/>
</dbReference>
<dbReference type="InterPro" id="IPR006139">
    <property type="entry name" value="D-isomer_2_OHA_DH_cat_dom"/>
</dbReference>
<dbReference type="InterPro" id="IPR050857">
    <property type="entry name" value="D-2-hydroxyacid_DH"/>
</dbReference>
<dbReference type="EMBL" id="VLJV01000001">
    <property type="protein sequence ID" value="TWH20835.1"/>
    <property type="molecule type" value="Genomic_DNA"/>
</dbReference>
<dbReference type="PANTHER" id="PTHR42789:SF1">
    <property type="entry name" value="D-ISOMER SPECIFIC 2-HYDROXYACID DEHYDROGENASE FAMILY PROTEIN (AFU_ORTHOLOGUE AFUA_6G10090)"/>
    <property type="match status" value="1"/>
</dbReference>
<dbReference type="CDD" id="cd05299">
    <property type="entry name" value="CtBP_dh"/>
    <property type="match status" value="1"/>
</dbReference>
<dbReference type="OrthoDB" id="117809at2"/>
<evidence type="ECO:0000256" key="4">
    <source>
        <dbReference type="RuleBase" id="RU003719"/>
    </source>
</evidence>
<gene>
    <name evidence="7" type="ORF">JD82_02684</name>
</gene>
<name>A0A660CIP5_9PSEU</name>
<keyword evidence="3" id="KW-0520">NAD</keyword>
<proteinExistence type="inferred from homology"/>
<feature type="domain" description="D-isomer specific 2-hydroxyacid dehydrogenase NAD-binding" evidence="6">
    <location>
        <begin position="109"/>
        <end position="285"/>
    </location>
</feature>
<dbReference type="AlphaFoldDB" id="A0A660CIP5"/>
<dbReference type="InterPro" id="IPR043322">
    <property type="entry name" value="CtBP"/>
</dbReference>
<keyword evidence="2 4" id="KW-0560">Oxidoreductase</keyword>
<dbReference type="PROSITE" id="PS00671">
    <property type="entry name" value="D_2_HYDROXYACID_DH_3"/>
    <property type="match status" value="1"/>
</dbReference>
<evidence type="ECO:0000256" key="2">
    <source>
        <dbReference type="ARBA" id="ARBA00023002"/>
    </source>
</evidence>
<sequence>MTRVVVTDHAFGDVSDEAAVAERHGAEFAVHQCRTEEETVEAVRGADVAFVNFAPATRAVLSAMADGAAVIRYGIGYDNVDVAAAAELGITVANVPDYGVDTVADHTVACLLTLLRRLPRFDRAVHRDGWCAPRDLGSVPGFASTTIGLVGLGQIGLAVAKRLAPFGFTVLAHDPYADLDAAAAHGVRLSELDELLGGADAVSLHAPLTAETSKLLDAAAFERMREGAFLVNTSRGGLVDQEALADAVESGRIAGAALDVFDPEPLATDSRLREFPEVLLTPHAAFFSDSSLAALQRLAAEEADRALSGKPLRCPVR</sequence>
<dbReference type="PANTHER" id="PTHR42789">
    <property type="entry name" value="D-ISOMER SPECIFIC 2-HYDROXYACID DEHYDROGENASE FAMILY PROTEIN (AFU_ORTHOLOGUE AFUA_6G10090)"/>
    <property type="match status" value="1"/>
</dbReference>
<evidence type="ECO:0000256" key="1">
    <source>
        <dbReference type="ARBA" id="ARBA00005854"/>
    </source>
</evidence>
<comment type="similarity">
    <text evidence="1 4">Belongs to the D-isomer specific 2-hydroxyacid dehydrogenase family.</text>
</comment>
<accession>A0A660CIP5</accession>
<dbReference type="GO" id="GO:0003714">
    <property type="term" value="F:transcription corepressor activity"/>
    <property type="evidence" value="ECO:0007669"/>
    <property type="project" value="InterPro"/>
</dbReference>
<dbReference type="PROSITE" id="PS00670">
    <property type="entry name" value="D_2_HYDROXYACID_DH_2"/>
    <property type="match status" value="1"/>
</dbReference>